<sequence>MADSCFPEDQQQRIDRSALLLMLGYIESECRAMGAKDAARHVAEALTLLSLTLDGSNFGNLSVTLDNS</sequence>
<evidence type="ECO:0000313" key="2">
    <source>
        <dbReference type="Proteomes" id="UP001518990"/>
    </source>
</evidence>
<protein>
    <submittedName>
        <fullName evidence="1">Uncharacterized protein</fullName>
    </submittedName>
</protein>
<reference evidence="1 2" key="1">
    <citation type="submission" date="2020-09" db="EMBL/GenBank/DDBJ databases">
        <title>Roseomonas.</title>
        <authorList>
            <person name="Zhu W."/>
        </authorList>
    </citation>
    <scope>NUCLEOTIDE SEQUENCE [LARGE SCALE GENOMIC DNA]</scope>
    <source>
        <strain evidence="1 2">1311</strain>
    </source>
</reference>
<gene>
    <name evidence="1" type="ORF">IAI60_02025</name>
</gene>
<dbReference type="Proteomes" id="UP001518990">
    <property type="component" value="Unassembled WGS sequence"/>
</dbReference>
<dbReference type="RefSeq" id="WP_207445013.1">
    <property type="nucleotide sequence ID" value="NZ_CP061091.1"/>
</dbReference>
<accession>A0ABS3K9S0</accession>
<keyword evidence="2" id="KW-1185">Reference proteome</keyword>
<comment type="caution">
    <text evidence="1">The sequence shown here is derived from an EMBL/GenBank/DDBJ whole genome shotgun (WGS) entry which is preliminary data.</text>
</comment>
<organism evidence="1 2">
    <name type="scientific">Roseomonas marmotae</name>
    <dbReference type="NCBI Taxonomy" id="2768161"/>
    <lineage>
        <taxon>Bacteria</taxon>
        <taxon>Pseudomonadati</taxon>
        <taxon>Pseudomonadota</taxon>
        <taxon>Alphaproteobacteria</taxon>
        <taxon>Acetobacterales</taxon>
        <taxon>Roseomonadaceae</taxon>
        <taxon>Roseomonas</taxon>
    </lineage>
</organism>
<evidence type="ECO:0000313" key="1">
    <source>
        <dbReference type="EMBL" id="MBO1073383.1"/>
    </source>
</evidence>
<name>A0ABS3K9S0_9PROT</name>
<dbReference type="EMBL" id="JACTNF010000002">
    <property type="protein sequence ID" value="MBO1073383.1"/>
    <property type="molecule type" value="Genomic_DNA"/>
</dbReference>
<proteinExistence type="predicted"/>